<evidence type="ECO:0000256" key="3">
    <source>
        <dbReference type="ARBA" id="ARBA00022801"/>
    </source>
</evidence>
<dbReference type="InterPro" id="IPR016071">
    <property type="entry name" value="Staphylococal_nuclease_OB-fold"/>
</dbReference>
<keyword evidence="2" id="KW-0255">Endonuclease</keyword>
<feature type="domain" description="TNase-like" evidence="4">
    <location>
        <begin position="142"/>
        <end position="319"/>
    </location>
</feature>
<organism evidence="5">
    <name type="scientific">Fagus sylvatica</name>
    <name type="common">Beechnut</name>
    <dbReference type="NCBI Taxonomy" id="28930"/>
    <lineage>
        <taxon>Eukaryota</taxon>
        <taxon>Viridiplantae</taxon>
        <taxon>Streptophyta</taxon>
        <taxon>Embryophyta</taxon>
        <taxon>Tracheophyta</taxon>
        <taxon>Spermatophyta</taxon>
        <taxon>Magnoliopsida</taxon>
        <taxon>eudicotyledons</taxon>
        <taxon>Gunneridae</taxon>
        <taxon>Pentapetalae</taxon>
        <taxon>rosids</taxon>
        <taxon>fabids</taxon>
        <taxon>Fagales</taxon>
        <taxon>Fagaceae</taxon>
        <taxon>Fagus</taxon>
    </lineage>
</organism>
<dbReference type="InterPro" id="IPR035437">
    <property type="entry name" value="SNase_OB-fold_sf"/>
</dbReference>
<dbReference type="SUPFAM" id="SSF50199">
    <property type="entry name" value="Staphylococcal nuclease"/>
    <property type="match status" value="3"/>
</dbReference>
<feature type="domain" description="TNase-like" evidence="4">
    <location>
        <begin position="470"/>
        <end position="647"/>
    </location>
</feature>
<dbReference type="SUPFAM" id="SSF47323">
    <property type="entry name" value="Anticodon-binding domain of a subclass of class I aminoacyl-tRNA synthetases"/>
    <property type="match status" value="1"/>
</dbReference>
<protein>
    <recommendedName>
        <fullName evidence="4">TNase-like domain-containing protein</fullName>
    </recommendedName>
</protein>
<accession>A0A2N9J4N1</accession>
<evidence type="ECO:0000256" key="1">
    <source>
        <dbReference type="ARBA" id="ARBA00022722"/>
    </source>
</evidence>
<gene>
    <name evidence="5" type="ORF">FSB_LOCUS60309</name>
</gene>
<evidence type="ECO:0000256" key="2">
    <source>
        <dbReference type="ARBA" id="ARBA00022759"/>
    </source>
</evidence>
<proteinExistence type="predicted"/>
<name>A0A2N9J4N1_FAGSY</name>
<evidence type="ECO:0000313" key="5">
    <source>
        <dbReference type="EMBL" id="SPD32427.1"/>
    </source>
</evidence>
<dbReference type="PROSITE" id="PS50830">
    <property type="entry name" value="TNASE_3"/>
    <property type="match status" value="3"/>
</dbReference>
<reference evidence="5" key="1">
    <citation type="submission" date="2018-02" db="EMBL/GenBank/DDBJ databases">
        <authorList>
            <person name="Cohen D.B."/>
            <person name="Kent A.D."/>
        </authorList>
    </citation>
    <scope>NUCLEOTIDE SEQUENCE</scope>
</reference>
<dbReference type="SMART" id="SM00318">
    <property type="entry name" value="SNc"/>
    <property type="match status" value="3"/>
</dbReference>
<dbReference type="Pfam" id="PF00565">
    <property type="entry name" value="SNase"/>
    <property type="match status" value="3"/>
</dbReference>
<keyword evidence="3" id="KW-0378">Hydrolase</keyword>
<dbReference type="GO" id="GO:0005524">
    <property type="term" value="F:ATP binding"/>
    <property type="evidence" value="ECO:0007669"/>
    <property type="project" value="InterPro"/>
</dbReference>
<sequence length="770" mass="86899">MGNALRWLCGQCCKPSTTGDSESLGHHGVSAATVGVSALAQDLFHFEITSQVPEGLSNHVASSKRAQANWYRKILEAWRAEQPPPRTPEEAARLVIETLKTNQKADVEGLLAFYGLPLPHTLVQLTAGPPTSLPAGVQYEFQTLPVDARAIADGDGLTVYVSTTDPRESSCVPSDVQVAAVQRSQARAEKNYTTADAIHDAIINSGYRVLKFPNSEEILARKYRIRLKGIDAPENAMPYGPDAKEELTKIVQGKCLRVLVYGEDQWGRCISDLYCNGKFVQELMLKKGLAWHYAFYDQRPELATWEREARAKGIGLWASSNPEKPWEWKKNNPRLLCGQCIEDTTTGDYELLGHHGVSAATVGLSALAHDLFNFEITSQVHEGLSNHVVSSKRAQANWYRKLLEAWRAAQPPPKTPEEAARLVIETLKTHQKADVEGLLSFYGLLLPHTLVQLTAERPTSLPPGVQYEFQTLPVDAKAIADGDGLTVYVSTTEPRESSCVPREVQIAAIERSQERAKKNFSKAKAIHKTIIDSGYRVLNFQNNEEILARKYRIRLRGVDAPENSMPYGKEAKEELTNILQGNCLRVLVYGEDQYGRYVSDLYCNGKFVQELMLKKGFVWHYVAYDKRPEFATWEKEARANRVGLWASSNPEKPWKWRKNNRRGIDAPESSMPYGKEAKEELIKIVQGKCLRVLIYGEDLYGRCVGDLYCNGKYVQELMLKKGFAWHYAAYDQRPELATWEKEARAKRVSLWALSNPEKPWEWRKDKREGR</sequence>
<keyword evidence="1" id="KW-0540">Nuclease</keyword>
<dbReference type="GO" id="GO:0004519">
    <property type="term" value="F:endonuclease activity"/>
    <property type="evidence" value="ECO:0007669"/>
    <property type="project" value="UniProtKB-KW"/>
</dbReference>
<dbReference type="EMBL" id="OIVN01006404">
    <property type="protein sequence ID" value="SPD32427.1"/>
    <property type="molecule type" value="Genomic_DNA"/>
</dbReference>
<feature type="domain" description="TNase-like" evidence="4">
    <location>
        <begin position="663"/>
        <end position="753"/>
    </location>
</feature>
<dbReference type="Gene3D" id="2.40.50.90">
    <property type="match status" value="3"/>
</dbReference>
<dbReference type="GO" id="GO:0004812">
    <property type="term" value="F:aminoacyl-tRNA ligase activity"/>
    <property type="evidence" value="ECO:0007669"/>
    <property type="project" value="InterPro"/>
</dbReference>
<dbReference type="GO" id="GO:0005737">
    <property type="term" value="C:cytoplasm"/>
    <property type="evidence" value="ECO:0007669"/>
    <property type="project" value="TreeGrafter"/>
</dbReference>
<dbReference type="GO" id="GO:0006418">
    <property type="term" value="P:tRNA aminoacylation for protein translation"/>
    <property type="evidence" value="ECO:0007669"/>
    <property type="project" value="InterPro"/>
</dbReference>
<dbReference type="PANTHER" id="PTHR12302">
    <property type="entry name" value="EBNA2 BINDING PROTEIN P100"/>
    <property type="match status" value="1"/>
</dbReference>
<evidence type="ECO:0000259" key="4">
    <source>
        <dbReference type="PROSITE" id="PS50830"/>
    </source>
</evidence>
<dbReference type="InterPro" id="IPR009080">
    <property type="entry name" value="tRNAsynth_Ia_anticodon-bd"/>
</dbReference>
<dbReference type="GO" id="GO:0016787">
    <property type="term" value="F:hydrolase activity"/>
    <property type="evidence" value="ECO:0007669"/>
    <property type="project" value="UniProtKB-KW"/>
</dbReference>
<dbReference type="PANTHER" id="PTHR12302:SF3">
    <property type="entry name" value="SERINE_THREONINE-PROTEIN KINASE 31"/>
    <property type="match status" value="1"/>
</dbReference>
<dbReference type="AlphaFoldDB" id="A0A2N9J4N1"/>